<organism evidence="2 3">
    <name type="scientific">Oldenlandia corymbosa var. corymbosa</name>
    <dbReference type="NCBI Taxonomy" id="529605"/>
    <lineage>
        <taxon>Eukaryota</taxon>
        <taxon>Viridiplantae</taxon>
        <taxon>Streptophyta</taxon>
        <taxon>Embryophyta</taxon>
        <taxon>Tracheophyta</taxon>
        <taxon>Spermatophyta</taxon>
        <taxon>Magnoliopsida</taxon>
        <taxon>eudicotyledons</taxon>
        <taxon>Gunneridae</taxon>
        <taxon>Pentapetalae</taxon>
        <taxon>asterids</taxon>
        <taxon>lamiids</taxon>
        <taxon>Gentianales</taxon>
        <taxon>Rubiaceae</taxon>
        <taxon>Rubioideae</taxon>
        <taxon>Spermacoceae</taxon>
        <taxon>Hedyotis-Oldenlandia complex</taxon>
        <taxon>Oldenlandia</taxon>
    </lineage>
</organism>
<dbReference type="Proteomes" id="UP001161247">
    <property type="component" value="Chromosome 4"/>
</dbReference>
<dbReference type="Pfam" id="PF14365">
    <property type="entry name" value="Neprosin_AP"/>
    <property type="match status" value="1"/>
</dbReference>
<dbReference type="AlphaFoldDB" id="A0AAV1D8H4"/>
<accession>A0AAV1D8H4</accession>
<sequence>MSLCSASRLSHLDKTPIKSIKSGRGDLIDCVDINHQPAFDHPLLKDHEIQVNIESADEAKKYNSLIQSWQLDGQCPDGTIAMRRITKEEPAPANSININFFSSFRGKSTAGIDKGFPQVCIEKDGYYGGKAIMNLWEPHVRPNEFSASYMALAGDFSAPELNVIAAGWHVVPKKYGGNRTRFFAGWRGANSTGCLNLECAGFVQISNEIALGATFPELSSIDGSQFEFSVMISKGEQGWMLQFNDTILGYWPYSLFTTLGPIAPASTVQWGGAVLNSQIDGRQSTTTEMGSGHFAEEGFGRASYMRQLQVMDETSKLRGLESPTIAVSRPSCYNMKYGNSVLWGDVIFFGGPGRNPNCP</sequence>
<protein>
    <submittedName>
        <fullName evidence="2">OLC1v1001740C1</fullName>
    </submittedName>
</protein>
<name>A0AAV1D8H4_OLDCO</name>
<dbReference type="InterPro" id="IPR053168">
    <property type="entry name" value="Glutamic_endopeptidase"/>
</dbReference>
<dbReference type="InterPro" id="IPR025521">
    <property type="entry name" value="Neprosin_propep"/>
</dbReference>
<dbReference type="Gene3D" id="3.90.1320.10">
    <property type="entry name" value="Outer-capsid protein sigma 3, large lobe"/>
    <property type="match status" value="1"/>
</dbReference>
<dbReference type="InterPro" id="IPR004314">
    <property type="entry name" value="Neprosin"/>
</dbReference>
<gene>
    <name evidence="2" type="ORF">OLC1_LOCUS12487</name>
</gene>
<dbReference type="PROSITE" id="PS52045">
    <property type="entry name" value="NEPROSIN_PEP_CD"/>
    <property type="match status" value="1"/>
</dbReference>
<dbReference type="PANTHER" id="PTHR31589">
    <property type="entry name" value="PROTEIN, PUTATIVE (DUF239)-RELATED-RELATED"/>
    <property type="match status" value="1"/>
</dbReference>
<keyword evidence="3" id="KW-1185">Reference proteome</keyword>
<evidence type="ECO:0000259" key="1">
    <source>
        <dbReference type="PROSITE" id="PS52045"/>
    </source>
</evidence>
<dbReference type="PANTHER" id="PTHR31589:SF255">
    <property type="entry name" value="NEPROSIN DOMAIN-CONTAINING PROTEIN"/>
    <property type="match status" value="1"/>
</dbReference>
<feature type="domain" description="Neprosin PEP catalytic" evidence="1">
    <location>
        <begin position="103"/>
        <end position="359"/>
    </location>
</feature>
<dbReference type="Pfam" id="PF03080">
    <property type="entry name" value="Neprosin"/>
    <property type="match status" value="1"/>
</dbReference>
<proteinExistence type="predicted"/>
<dbReference type="EMBL" id="OX459121">
    <property type="protein sequence ID" value="CAI9103284.1"/>
    <property type="molecule type" value="Genomic_DNA"/>
</dbReference>
<reference evidence="2" key="1">
    <citation type="submission" date="2023-03" db="EMBL/GenBank/DDBJ databases">
        <authorList>
            <person name="Julca I."/>
        </authorList>
    </citation>
    <scope>NUCLEOTIDE SEQUENCE</scope>
</reference>
<evidence type="ECO:0000313" key="2">
    <source>
        <dbReference type="EMBL" id="CAI9103284.1"/>
    </source>
</evidence>
<evidence type="ECO:0000313" key="3">
    <source>
        <dbReference type="Proteomes" id="UP001161247"/>
    </source>
</evidence>